<protein>
    <submittedName>
        <fullName evidence="2">Uncharacterized protein</fullName>
    </submittedName>
</protein>
<keyword evidence="3" id="KW-1185">Reference proteome</keyword>
<dbReference type="EMBL" id="JAOYFB010000005">
    <property type="protein sequence ID" value="KAK4015137.1"/>
    <property type="molecule type" value="Genomic_DNA"/>
</dbReference>
<accession>A0ABQ9ZQC6</accession>
<name>A0ABQ9ZQC6_9CRUS</name>
<gene>
    <name evidence="2" type="ORF">OUZ56_030126</name>
</gene>
<feature type="region of interest" description="Disordered" evidence="1">
    <location>
        <begin position="1"/>
        <end position="23"/>
    </location>
</feature>
<evidence type="ECO:0000313" key="2">
    <source>
        <dbReference type="EMBL" id="KAK4015137.1"/>
    </source>
</evidence>
<reference evidence="2 3" key="1">
    <citation type="journal article" date="2023" name="Nucleic Acids Res.">
        <title>The hologenome of Daphnia magna reveals possible DNA methylation and microbiome-mediated evolution of the host genome.</title>
        <authorList>
            <person name="Chaturvedi A."/>
            <person name="Li X."/>
            <person name="Dhandapani V."/>
            <person name="Marshall H."/>
            <person name="Kissane S."/>
            <person name="Cuenca-Cambronero M."/>
            <person name="Asole G."/>
            <person name="Calvet F."/>
            <person name="Ruiz-Romero M."/>
            <person name="Marangio P."/>
            <person name="Guigo R."/>
            <person name="Rago D."/>
            <person name="Mirbahai L."/>
            <person name="Eastwood N."/>
            <person name="Colbourne J.K."/>
            <person name="Zhou J."/>
            <person name="Mallon E."/>
            <person name="Orsini L."/>
        </authorList>
    </citation>
    <scope>NUCLEOTIDE SEQUENCE [LARGE SCALE GENOMIC DNA]</scope>
    <source>
        <strain evidence="2">LRV0_1</strain>
    </source>
</reference>
<sequence>MVSLEDVEADRSRCTSSRRGPLGKKRTRLMTDKITIWLPSLEMCIAPPTTQLVLAAWLAARFASVSNIRQELIKLRFSIQLRTEPGTE</sequence>
<evidence type="ECO:0000313" key="3">
    <source>
        <dbReference type="Proteomes" id="UP001234178"/>
    </source>
</evidence>
<evidence type="ECO:0000256" key="1">
    <source>
        <dbReference type="SAM" id="MobiDB-lite"/>
    </source>
</evidence>
<proteinExistence type="predicted"/>
<organism evidence="2 3">
    <name type="scientific">Daphnia magna</name>
    <dbReference type="NCBI Taxonomy" id="35525"/>
    <lineage>
        <taxon>Eukaryota</taxon>
        <taxon>Metazoa</taxon>
        <taxon>Ecdysozoa</taxon>
        <taxon>Arthropoda</taxon>
        <taxon>Crustacea</taxon>
        <taxon>Branchiopoda</taxon>
        <taxon>Diplostraca</taxon>
        <taxon>Cladocera</taxon>
        <taxon>Anomopoda</taxon>
        <taxon>Daphniidae</taxon>
        <taxon>Daphnia</taxon>
    </lineage>
</organism>
<dbReference type="Proteomes" id="UP001234178">
    <property type="component" value="Unassembled WGS sequence"/>
</dbReference>
<comment type="caution">
    <text evidence="2">The sequence shown here is derived from an EMBL/GenBank/DDBJ whole genome shotgun (WGS) entry which is preliminary data.</text>
</comment>